<protein>
    <submittedName>
        <fullName evidence="1">Uncharacterized protein</fullName>
    </submittedName>
</protein>
<reference evidence="1" key="1">
    <citation type="submission" date="2014-11" db="EMBL/GenBank/DDBJ databases">
        <authorList>
            <person name="Amaro Gonzalez C."/>
        </authorList>
    </citation>
    <scope>NUCLEOTIDE SEQUENCE</scope>
</reference>
<reference evidence="1" key="2">
    <citation type="journal article" date="2015" name="Fish Shellfish Immunol.">
        <title>Early steps in the European eel (Anguilla anguilla)-Vibrio vulnificus interaction in the gills: Role of the RtxA13 toxin.</title>
        <authorList>
            <person name="Callol A."/>
            <person name="Pajuelo D."/>
            <person name="Ebbesson L."/>
            <person name="Teles M."/>
            <person name="MacKenzie S."/>
            <person name="Amaro C."/>
        </authorList>
    </citation>
    <scope>NUCLEOTIDE SEQUENCE</scope>
</reference>
<proteinExistence type="predicted"/>
<accession>A0A0E9VTM5</accession>
<sequence length="38" mass="4491">MKQTIDFFSIHSRQNQRSTCAATIFVYEVFPRITPILM</sequence>
<dbReference type="AlphaFoldDB" id="A0A0E9VTM5"/>
<name>A0A0E9VTM5_ANGAN</name>
<organism evidence="1">
    <name type="scientific">Anguilla anguilla</name>
    <name type="common">European freshwater eel</name>
    <name type="synonym">Muraena anguilla</name>
    <dbReference type="NCBI Taxonomy" id="7936"/>
    <lineage>
        <taxon>Eukaryota</taxon>
        <taxon>Metazoa</taxon>
        <taxon>Chordata</taxon>
        <taxon>Craniata</taxon>
        <taxon>Vertebrata</taxon>
        <taxon>Euteleostomi</taxon>
        <taxon>Actinopterygii</taxon>
        <taxon>Neopterygii</taxon>
        <taxon>Teleostei</taxon>
        <taxon>Anguilliformes</taxon>
        <taxon>Anguillidae</taxon>
        <taxon>Anguilla</taxon>
    </lineage>
</organism>
<evidence type="ECO:0000313" key="1">
    <source>
        <dbReference type="EMBL" id="JAH81407.1"/>
    </source>
</evidence>
<dbReference type="EMBL" id="GBXM01027170">
    <property type="protein sequence ID" value="JAH81407.1"/>
    <property type="molecule type" value="Transcribed_RNA"/>
</dbReference>